<feature type="region of interest" description="Disordered" evidence="1">
    <location>
        <begin position="173"/>
        <end position="240"/>
    </location>
</feature>
<dbReference type="PANTHER" id="PTHR33971">
    <property type="entry name" value="OS06G0232000 PROTEIN"/>
    <property type="match status" value="1"/>
</dbReference>
<evidence type="ECO:0000313" key="3">
    <source>
        <dbReference type="Proteomes" id="UP001341840"/>
    </source>
</evidence>
<feature type="region of interest" description="Disordered" evidence="1">
    <location>
        <begin position="122"/>
        <end position="158"/>
    </location>
</feature>
<sequence length="356" mass="40339">MAYYSYPYASDYGEYNFNSYASTYDYAQVPTYMSYNSYEYNKPYYGYDQSLYLSANYPAQSYQTSISYSATNFTDPKSYEYDPNHGMTQLVISYNTVEFNVPEFDEYDPTPYGGGYDIAETYGKPLPPSDEICYPPSTKSSSITPPSDAVPAPAGPIVVPLPTVDEAIDEKAIIPQKETDQQVTEEIPQSQDSSKDQPEVAEDQNYDTSEESESDDEDDNYNHSGSGYGNGYSGGKSDEYEKKVPAQYPSGYGLEAMDLCETLFGYWPCLSRMKREHRCEAAPHPHRGNYYYCQENIYKEASDYLFGNPYPYGGRGEDEGSGYGHVGGEVVHSYERHYPTQAHYYRQSEYNDGSSW</sequence>
<feature type="compositionally biased region" description="Acidic residues" evidence="1">
    <location>
        <begin position="199"/>
        <end position="219"/>
    </location>
</feature>
<reference evidence="2 3" key="1">
    <citation type="journal article" date="2023" name="Plants (Basel)">
        <title>Bridging the Gap: Combining Genomics and Transcriptomics Approaches to Understand Stylosanthes scabra, an Orphan Legume from the Brazilian Caatinga.</title>
        <authorList>
            <person name="Ferreira-Neto J.R.C."/>
            <person name="da Silva M.D."/>
            <person name="Binneck E."/>
            <person name="de Melo N.F."/>
            <person name="da Silva R.H."/>
            <person name="de Melo A.L.T.M."/>
            <person name="Pandolfi V."/>
            <person name="Bustamante F.O."/>
            <person name="Brasileiro-Vidal A.C."/>
            <person name="Benko-Iseppon A.M."/>
        </authorList>
    </citation>
    <scope>NUCLEOTIDE SEQUENCE [LARGE SCALE GENOMIC DNA]</scope>
    <source>
        <tissue evidence="2">Leaves</tissue>
    </source>
</reference>
<organism evidence="2 3">
    <name type="scientific">Stylosanthes scabra</name>
    <dbReference type="NCBI Taxonomy" id="79078"/>
    <lineage>
        <taxon>Eukaryota</taxon>
        <taxon>Viridiplantae</taxon>
        <taxon>Streptophyta</taxon>
        <taxon>Embryophyta</taxon>
        <taxon>Tracheophyta</taxon>
        <taxon>Spermatophyta</taxon>
        <taxon>Magnoliopsida</taxon>
        <taxon>eudicotyledons</taxon>
        <taxon>Gunneridae</taxon>
        <taxon>Pentapetalae</taxon>
        <taxon>rosids</taxon>
        <taxon>fabids</taxon>
        <taxon>Fabales</taxon>
        <taxon>Fabaceae</taxon>
        <taxon>Papilionoideae</taxon>
        <taxon>50 kb inversion clade</taxon>
        <taxon>dalbergioids sensu lato</taxon>
        <taxon>Dalbergieae</taxon>
        <taxon>Pterocarpus clade</taxon>
        <taxon>Stylosanthes</taxon>
    </lineage>
</organism>
<feature type="compositionally biased region" description="Polar residues" evidence="1">
    <location>
        <begin position="181"/>
        <end position="192"/>
    </location>
</feature>
<dbReference type="Proteomes" id="UP001341840">
    <property type="component" value="Unassembled WGS sequence"/>
</dbReference>
<evidence type="ECO:0000256" key="1">
    <source>
        <dbReference type="SAM" id="MobiDB-lite"/>
    </source>
</evidence>
<dbReference type="InterPro" id="IPR038943">
    <property type="entry name" value="PLDrp1-like"/>
</dbReference>
<proteinExistence type="predicted"/>
<dbReference type="PANTHER" id="PTHR33971:SF3">
    <property type="entry name" value="UBIQUITIN CARBOXYL-TERMINAL HYDROLASE 36"/>
    <property type="match status" value="1"/>
</dbReference>
<name>A0ABU6S5G9_9FABA</name>
<dbReference type="EMBL" id="JASCZI010060439">
    <property type="protein sequence ID" value="MED6131499.1"/>
    <property type="molecule type" value="Genomic_DNA"/>
</dbReference>
<keyword evidence="3" id="KW-1185">Reference proteome</keyword>
<gene>
    <name evidence="2" type="ORF">PIB30_010252</name>
</gene>
<feature type="compositionally biased region" description="Low complexity" evidence="1">
    <location>
        <begin position="135"/>
        <end position="158"/>
    </location>
</feature>
<protein>
    <submittedName>
        <fullName evidence="2">Uncharacterized protein</fullName>
    </submittedName>
</protein>
<evidence type="ECO:0000313" key="2">
    <source>
        <dbReference type="EMBL" id="MED6131499.1"/>
    </source>
</evidence>
<accession>A0ABU6S5G9</accession>
<comment type="caution">
    <text evidence="2">The sequence shown here is derived from an EMBL/GenBank/DDBJ whole genome shotgun (WGS) entry which is preliminary data.</text>
</comment>